<dbReference type="KEGG" id="cmos:111437096"/>
<keyword evidence="1" id="KW-1185">Reference proteome</keyword>
<sequence>MRRTLWKAAPFLCSSSRRLHSLDRKSYSLNRNGKLSSKNSDCNAACGFFPVAPSLPPSESKQATLFAFVKAEVDYAQIHFDSISYPLPPPEWIEPFLDVSDVVSSYQVLNLLDRPSNMEADLDSFCRKFFIKLMPNLFYIDGLGKAVRELKMQTIYLKKCSSARDSYCCKAIMDSLAKHGKIDQTVCSYTILIDGLCKEAYN</sequence>
<accession>A0A6J1ES80</accession>
<dbReference type="GeneID" id="111437096"/>
<dbReference type="RefSeq" id="XP_022930699.1">
    <property type="nucleotide sequence ID" value="XM_023074931.1"/>
</dbReference>
<gene>
    <name evidence="2" type="primary">LOC111437096</name>
</gene>
<reference evidence="2" key="1">
    <citation type="submission" date="2025-08" db="UniProtKB">
        <authorList>
            <consortium name="RefSeq"/>
        </authorList>
    </citation>
    <scope>IDENTIFICATION</scope>
    <source>
        <tissue evidence="2">Young leaves</tissue>
    </source>
</reference>
<name>A0A6J1ES80_CUCMO</name>
<dbReference type="Proteomes" id="UP000504609">
    <property type="component" value="Unplaced"/>
</dbReference>
<protein>
    <submittedName>
        <fullName evidence="2">Pentatricopeptide repeat-containing protein At1g03560, mitochondrial-like</fullName>
    </submittedName>
</protein>
<proteinExistence type="predicted"/>
<evidence type="ECO:0000313" key="1">
    <source>
        <dbReference type="Proteomes" id="UP000504609"/>
    </source>
</evidence>
<dbReference type="AlphaFoldDB" id="A0A6J1ES80"/>
<evidence type="ECO:0000313" key="2">
    <source>
        <dbReference type="RefSeq" id="XP_022930699.1"/>
    </source>
</evidence>
<organism evidence="1 2">
    <name type="scientific">Cucurbita moschata</name>
    <name type="common">Winter crookneck squash</name>
    <name type="synonym">Cucurbita pepo var. moschata</name>
    <dbReference type="NCBI Taxonomy" id="3662"/>
    <lineage>
        <taxon>Eukaryota</taxon>
        <taxon>Viridiplantae</taxon>
        <taxon>Streptophyta</taxon>
        <taxon>Embryophyta</taxon>
        <taxon>Tracheophyta</taxon>
        <taxon>Spermatophyta</taxon>
        <taxon>Magnoliopsida</taxon>
        <taxon>eudicotyledons</taxon>
        <taxon>Gunneridae</taxon>
        <taxon>Pentapetalae</taxon>
        <taxon>rosids</taxon>
        <taxon>fabids</taxon>
        <taxon>Cucurbitales</taxon>
        <taxon>Cucurbitaceae</taxon>
        <taxon>Cucurbiteae</taxon>
        <taxon>Cucurbita</taxon>
    </lineage>
</organism>